<feature type="domain" description="T-box" evidence="8">
    <location>
        <begin position="1"/>
        <end position="179"/>
    </location>
</feature>
<dbReference type="PANTHER" id="PTHR11267">
    <property type="entry name" value="T-BOX PROTEIN-RELATED"/>
    <property type="match status" value="1"/>
</dbReference>
<dbReference type="InterPro" id="IPR036960">
    <property type="entry name" value="T-box_sf"/>
</dbReference>
<accession>A0A6P3X5X2</accession>
<feature type="region of interest" description="Disordered" evidence="7">
    <location>
        <begin position="174"/>
        <end position="226"/>
    </location>
</feature>
<dbReference type="SMART" id="SM00425">
    <property type="entry name" value="TBOX"/>
    <property type="match status" value="1"/>
</dbReference>
<dbReference type="SUPFAM" id="SSF49417">
    <property type="entry name" value="p53-like transcription factors"/>
    <property type="match status" value="1"/>
</dbReference>
<feature type="compositionally biased region" description="Low complexity" evidence="7">
    <location>
        <begin position="205"/>
        <end position="222"/>
    </location>
</feature>
<dbReference type="Pfam" id="PF00907">
    <property type="entry name" value="T-box"/>
    <property type="match status" value="1"/>
</dbReference>
<evidence type="ECO:0000256" key="2">
    <source>
        <dbReference type="ARBA" id="ARBA00023015"/>
    </source>
</evidence>
<keyword evidence="2" id="KW-0805">Transcription regulation</keyword>
<sequence>MIITKVGRRMFPHLQLNIEGLQKNSLYCIVIEMELASQHRHKYCGSNAYDENANGPGGWTKAGQAESQPDIERRIYVHPESPATGAHWMQHTINFNKLKVTNNAADRGSNVLLTSMHKYVPRIWIFQSDRFDSFSKLCSRPQTFFTFKETEFIAVTAYQNDQITKLKINNNPFAKGFRETGHSRAKRKYSDMSISQSGQTDGEDSTASSESSSPSGRTTTTAMPSRTDVLYNDASIGAVDEIKLLSPMMAPVQDLSSGVQNNSRDARLPVPLPRPHKLHRPWLDRSEQLPEPQLLPAPPVSQLLIPPPLLPPHLLPPHPLPPHPLPPPLLPPSSLLSPSLLPPTLPDLTLYNLHNLPTAVPSTYSHISIHRQHRQYHPYRYSNTRERSWRNIPYPVFLA</sequence>
<dbReference type="OrthoDB" id="7442607at2759"/>
<evidence type="ECO:0000256" key="7">
    <source>
        <dbReference type="SAM" id="MobiDB-lite"/>
    </source>
</evidence>
<dbReference type="InterPro" id="IPR001699">
    <property type="entry name" value="TF_T-box"/>
</dbReference>
<dbReference type="PROSITE" id="PS01264">
    <property type="entry name" value="TBOX_2"/>
    <property type="match status" value="1"/>
</dbReference>
<dbReference type="GO" id="GO:0001708">
    <property type="term" value="P:cell fate specification"/>
    <property type="evidence" value="ECO:0007669"/>
    <property type="project" value="TreeGrafter"/>
</dbReference>
<organism evidence="9 10">
    <name type="scientific">Dinoponera quadriceps</name>
    <name type="common">South American ant</name>
    <dbReference type="NCBI Taxonomy" id="609295"/>
    <lineage>
        <taxon>Eukaryota</taxon>
        <taxon>Metazoa</taxon>
        <taxon>Ecdysozoa</taxon>
        <taxon>Arthropoda</taxon>
        <taxon>Hexapoda</taxon>
        <taxon>Insecta</taxon>
        <taxon>Pterygota</taxon>
        <taxon>Neoptera</taxon>
        <taxon>Endopterygota</taxon>
        <taxon>Hymenoptera</taxon>
        <taxon>Apocrita</taxon>
        <taxon>Aculeata</taxon>
        <taxon>Formicoidea</taxon>
        <taxon>Formicidae</taxon>
        <taxon>Ponerinae</taxon>
        <taxon>Ponerini</taxon>
        <taxon>Dinoponera</taxon>
    </lineage>
</organism>
<keyword evidence="3 6" id="KW-0238">DNA-binding</keyword>
<evidence type="ECO:0000256" key="6">
    <source>
        <dbReference type="PROSITE-ProRule" id="PRU00201"/>
    </source>
</evidence>
<comment type="subcellular location">
    <subcellularLocation>
        <location evidence="1 6">Nucleus</location>
    </subcellularLocation>
</comment>
<reference evidence="10" key="1">
    <citation type="submission" date="2025-08" db="UniProtKB">
        <authorList>
            <consortium name="RefSeq"/>
        </authorList>
    </citation>
    <scope>IDENTIFICATION</scope>
</reference>
<evidence type="ECO:0000259" key="8">
    <source>
        <dbReference type="PROSITE" id="PS50252"/>
    </source>
</evidence>
<dbReference type="GeneID" id="106743704"/>
<dbReference type="PANTHER" id="PTHR11267:SF204">
    <property type="entry name" value="SPADETAIL"/>
    <property type="match status" value="1"/>
</dbReference>
<dbReference type="GO" id="GO:0005634">
    <property type="term" value="C:nucleus"/>
    <property type="evidence" value="ECO:0007669"/>
    <property type="project" value="UniProtKB-SubCell"/>
</dbReference>
<evidence type="ECO:0000313" key="9">
    <source>
        <dbReference type="Proteomes" id="UP000515204"/>
    </source>
</evidence>
<evidence type="ECO:0000313" key="10">
    <source>
        <dbReference type="RefSeq" id="XP_014473289.1"/>
    </source>
</evidence>
<dbReference type="GO" id="GO:0000978">
    <property type="term" value="F:RNA polymerase II cis-regulatory region sequence-specific DNA binding"/>
    <property type="evidence" value="ECO:0007669"/>
    <property type="project" value="InterPro"/>
</dbReference>
<proteinExistence type="predicted"/>
<keyword evidence="4" id="KW-0804">Transcription</keyword>
<dbReference type="InterPro" id="IPR008967">
    <property type="entry name" value="p53-like_TF_DNA-bd_sf"/>
</dbReference>
<name>A0A6P3X5X2_DINQU</name>
<dbReference type="PRINTS" id="PR00937">
    <property type="entry name" value="TBOX"/>
</dbReference>
<dbReference type="Gene3D" id="2.60.40.820">
    <property type="entry name" value="Transcription factor, T-box"/>
    <property type="match status" value="1"/>
</dbReference>
<dbReference type="PROSITE" id="PS50252">
    <property type="entry name" value="TBOX_3"/>
    <property type="match status" value="1"/>
</dbReference>
<evidence type="ECO:0000256" key="3">
    <source>
        <dbReference type="ARBA" id="ARBA00023125"/>
    </source>
</evidence>
<keyword evidence="5 6" id="KW-0539">Nucleus</keyword>
<dbReference type="Proteomes" id="UP000515204">
    <property type="component" value="Unplaced"/>
</dbReference>
<dbReference type="RefSeq" id="XP_014473289.1">
    <property type="nucleotide sequence ID" value="XM_014617803.1"/>
</dbReference>
<evidence type="ECO:0000256" key="4">
    <source>
        <dbReference type="ARBA" id="ARBA00023163"/>
    </source>
</evidence>
<dbReference type="InterPro" id="IPR046360">
    <property type="entry name" value="T-box_DNA-bd"/>
</dbReference>
<gene>
    <name evidence="10" type="primary">LOC106743704</name>
</gene>
<dbReference type="GO" id="GO:0000981">
    <property type="term" value="F:DNA-binding transcription factor activity, RNA polymerase II-specific"/>
    <property type="evidence" value="ECO:0007669"/>
    <property type="project" value="TreeGrafter"/>
</dbReference>
<evidence type="ECO:0000256" key="1">
    <source>
        <dbReference type="ARBA" id="ARBA00004123"/>
    </source>
</evidence>
<dbReference type="GO" id="GO:0000785">
    <property type="term" value="C:chromatin"/>
    <property type="evidence" value="ECO:0007669"/>
    <property type="project" value="TreeGrafter"/>
</dbReference>
<evidence type="ECO:0000256" key="5">
    <source>
        <dbReference type="ARBA" id="ARBA00023242"/>
    </source>
</evidence>
<dbReference type="GO" id="GO:0045893">
    <property type="term" value="P:positive regulation of DNA-templated transcription"/>
    <property type="evidence" value="ECO:0007669"/>
    <property type="project" value="InterPro"/>
</dbReference>
<protein>
    <submittedName>
        <fullName evidence="10">T-box transcription factor TBX3-like isoform X2</fullName>
    </submittedName>
</protein>
<comment type="caution">
    <text evidence="6">Lacks conserved residue(s) required for the propagation of feature annotation.</text>
</comment>
<dbReference type="AlphaFoldDB" id="A0A6P3X5X2"/>
<dbReference type="InterPro" id="IPR018186">
    <property type="entry name" value="TF_T-box_CS"/>
</dbReference>
<keyword evidence="9" id="KW-1185">Reference proteome</keyword>